<evidence type="ECO:0000256" key="2">
    <source>
        <dbReference type="ARBA" id="ARBA00022737"/>
    </source>
</evidence>
<dbReference type="InterPro" id="IPR032675">
    <property type="entry name" value="LRR_dom_sf"/>
</dbReference>
<dbReference type="InterPro" id="IPR003591">
    <property type="entry name" value="Leu-rich_rpt_typical-subtyp"/>
</dbReference>
<dbReference type="GO" id="GO:0005615">
    <property type="term" value="C:extracellular space"/>
    <property type="evidence" value="ECO:0007669"/>
    <property type="project" value="TreeGrafter"/>
</dbReference>
<dbReference type="Gene3D" id="3.80.10.10">
    <property type="entry name" value="Ribonuclease Inhibitor"/>
    <property type="match status" value="2"/>
</dbReference>
<dbReference type="EMBL" id="VVIM01000003">
    <property type="protein sequence ID" value="KAB0801125.1"/>
    <property type="molecule type" value="Genomic_DNA"/>
</dbReference>
<protein>
    <recommendedName>
        <fullName evidence="7">LRRCT domain-containing protein</fullName>
    </recommendedName>
</protein>
<comment type="caution">
    <text evidence="4">The sequence shown here is derived from an EMBL/GenBank/DDBJ whole genome shotgun (WGS) entry which is preliminary data.</text>
</comment>
<dbReference type="InterPro" id="IPR050333">
    <property type="entry name" value="SLRP"/>
</dbReference>
<keyword evidence="2" id="KW-0677">Repeat</keyword>
<keyword evidence="3" id="KW-0732">Signal</keyword>
<feature type="chain" id="PRO_5036147767" description="LRRCT domain-containing protein" evidence="3">
    <location>
        <begin position="17"/>
        <end position="469"/>
    </location>
</feature>
<proteinExistence type="predicted"/>
<dbReference type="Proteomes" id="UP000327044">
    <property type="component" value="Unassembled WGS sequence"/>
</dbReference>
<evidence type="ECO:0000256" key="3">
    <source>
        <dbReference type="SAM" id="SignalP"/>
    </source>
</evidence>
<evidence type="ECO:0000256" key="1">
    <source>
        <dbReference type="ARBA" id="ARBA00022614"/>
    </source>
</evidence>
<dbReference type="SMART" id="SM00369">
    <property type="entry name" value="LRR_TYP"/>
    <property type="match status" value="9"/>
</dbReference>
<evidence type="ECO:0008006" key="7">
    <source>
        <dbReference type="Google" id="ProtNLM"/>
    </source>
</evidence>
<dbReference type="SUPFAM" id="SSF52058">
    <property type="entry name" value="L domain-like"/>
    <property type="match status" value="1"/>
</dbReference>
<dbReference type="InterPro" id="IPR001611">
    <property type="entry name" value="Leu-rich_rpt"/>
</dbReference>
<accession>A0A5N4AUT0</accession>
<dbReference type="Pfam" id="PF13855">
    <property type="entry name" value="LRR_8"/>
    <property type="match status" value="2"/>
</dbReference>
<dbReference type="EMBL" id="VVIM01000002">
    <property type="protein sequence ID" value="KAB0802767.1"/>
    <property type="molecule type" value="Genomic_DNA"/>
</dbReference>
<feature type="signal peptide" evidence="3">
    <location>
        <begin position="1"/>
        <end position="16"/>
    </location>
</feature>
<keyword evidence="1" id="KW-0433">Leucine-rich repeat</keyword>
<dbReference type="SMART" id="SM00365">
    <property type="entry name" value="LRR_SD22"/>
    <property type="match status" value="3"/>
</dbReference>
<evidence type="ECO:0000313" key="4">
    <source>
        <dbReference type="EMBL" id="KAB0801125.1"/>
    </source>
</evidence>
<dbReference type="Pfam" id="PF00560">
    <property type="entry name" value="LRR_1"/>
    <property type="match status" value="1"/>
</dbReference>
<gene>
    <name evidence="5" type="ORF">PPYR_04953</name>
    <name evidence="4" type="ORF">PPYR_05479</name>
</gene>
<dbReference type="PANTHER" id="PTHR45712">
    <property type="entry name" value="AGAP008170-PA"/>
    <property type="match status" value="1"/>
</dbReference>
<dbReference type="OrthoDB" id="676979at2759"/>
<name>A0A5N4AUT0_PHOPY</name>
<keyword evidence="6" id="KW-1185">Reference proteome</keyword>
<organism evidence="4 6">
    <name type="scientific">Photinus pyralis</name>
    <name type="common">Common eastern firefly</name>
    <name type="synonym">Lampyris pyralis</name>
    <dbReference type="NCBI Taxonomy" id="7054"/>
    <lineage>
        <taxon>Eukaryota</taxon>
        <taxon>Metazoa</taxon>
        <taxon>Ecdysozoa</taxon>
        <taxon>Arthropoda</taxon>
        <taxon>Hexapoda</taxon>
        <taxon>Insecta</taxon>
        <taxon>Pterygota</taxon>
        <taxon>Neoptera</taxon>
        <taxon>Endopterygota</taxon>
        <taxon>Coleoptera</taxon>
        <taxon>Polyphaga</taxon>
        <taxon>Elateriformia</taxon>
        <taxon>Elateroidea</taxon>
        <taxon>Lampyridae</taxon>
        <taxon>Lampyrinae</taxon>
        <taxon>Photinus</taxon>
    </lineage>
</organism>
<dbReference type="AlphaFoldDB" id="A0A5N4AUT0"/>
<evidence type="ECO:0000313" key="5">
    <source>
        <dbReference type="EMBL" id="KAB0802767.1"/>
    </source>
</evidence>
<evidence type="ECO:0000313" key="6">
    <source>
        <dbReference type="Proteomes" id="UP000327044"/>
    </source>
</evidence>
<dbReference type="PANTHER" id="PTHR45712:SF22">
    <property type="entry name" value="INSULIN-LIKE GROWTH FACTOR-BINDING PROTEIN COMPLEX ACID LABILE SUBUNIT"/>
    <property type="match status" value="1"/>
</dbReference>
<reference evidence="4" key="2">
    <citation type="submission" date="2019-08" db="EMBL/GenBank/DDBJ databases">
        <authorList>
            <consortium name="Photinus pyralis genome working group"/>
            <person name="Fallon T.R."/>
            <person name="Sander Lower S.E."/>
            <person name="Weng J.-K."/>
        </authorList>
    </citation>
    <scope>NUCLEOTIDE SEQUENCE</scope>
    <source>
        <strain evidence="4">1611_PpyrPB1</strain>
        <tissue evidence="4">Whole body</tissue>
    </source>
</reference>
<sequence>MKELLAIQFLICLALAFNGNYPENCFPVLHFSRTQFYFNDVACEHISVVNGTTLNIRLKNNHLTKTISFTNSFIPILPADYFRFFPFLERLFLLGNNIETVERDAFNHLNHLQHLSLYNNSIKEIFGLTFRKLSNVKILSFSKNRLEELHRDSLYGLVSVQHLNLSHNSFRKLNSNTFDNVPSLKLLDISHNILHSITSEINLKRAADRFESYDQVPNNVFKSLPKLEKLNLSFNNLSDIPIGCFGGLNVLSELRLSNNVLTDVDFGTFSGLGNIATLYLDNNKLISLPEESFYVLKNLHFLYIHNNLIDNLDVKVLLKQTPNLTHISLGVNEWNCDNLFNILRLLTHFHVHFANGTSYDVENVNGIACTSRENLEQIRASGNFEDPYSTFVYKFAQFFDRDFKNTPFYNFLQEILSIPSAVINSLKNLTKYIKERRELVDELNRLIGKKENVSFSDEYYDHEDYENEE</sequence>
<dbReference type="InParanoid" id="A0A5N4AUT0"/>
<dbReference type="PROSITE" id="PS51450">
    <property type="entry name" value="LRR"/>
    <property type="match status" value="4"/>
</dbReference>
<reference evidence="4 6" key="1">
    <citation type="journal article" date="2018" name="Elife">
        <title>Firefly genomes illuminate parallel origins of bioluminescence in beetles.</title>
        <authorList>
            <person name="Fallon T.R."/>
            <person name="Lower S.E."/>
            <person name="Chang C.H."/>
            <person name="Bessho-Uehara M."/>
            <person name="Martin G.J."/>
            <person name="Bewick A.J."/>
            <person name="Behringer M."/>
            <person name="Debat H.J."/>
            <person name="Wong I."/>
            <person name="Day J.C."/>
            <person name="Suvorov A."/>
            <person name="Silva C.J."/>
            <person name="Stanger-Hall K.F."/>
            <person name="Hall D.W."/>
            <person name="Schmitz R.J."/>
            <person name="Nelson D.R."/>
            <person name="Lewis S.M."/>
            <person name="Shigenobu S."/>
            <person name="Bybee S.M."/>
            <person name="Larracuente A.M."/>
            <person name="Oba Y."/>
            <person name="Weng J.K."/>
        </authorList>
    </citation>
    <scope>NUCLEOTIDE SEQUENCE [LARGE SCALE GENOMIC DNA]</scope>
    <source>
        <strain evidence="4">1611_PpyrPB1</strain>
        <tissue evidence="4">Whole body</tissue>
    </source>
</reference>